<evidence type="ECO:0000256" key="4">
    <source>
        <dbReference type="ARBA" id="ARBA00023295"/>
    </source>
</evidence>
<proteinExistence type="inferred from homology"/>
<dbReference type="AlphaFoldDB" id="A0A061AH16"/>
<evidence type="ECO:0000256" key="1">
    <source>
        <dbReference type="ARBA" id="ARBA00009902"/>
    </source>
</evidence>
<dbReference type="InterPro" id="IPR001362">
    <property type="entry name" value="Glyco_hydro_32"/>
</dbReference>
<evidence type="ECO:0000256" key="2">
    <source>
        <dbReference type="ARBA" id="ARBA00012758"/>
    </source>
</evidence>
<sequence>MSPFQIDLKKLVKINDLHHVLETPIGDVHPYYYDQKLYMFYLKTNGKYSSALLRSNDLSTFEKVEIINNPNNPSNTEYFVLAITNYNELFYTFYGAGTYIGSSKSKDLIHWEKGDINIPINGYQSSRDPFVFFNKDINKYQMIATTYVKHDDAVMDCLISITTSKTEQLDVWEKTSKELIRYKDGYHGEPEVAQFIKFDNRWYLFVSLARRTDHHVGGLTYYIGEENKGILEQDWQTKTEHMLDGEDLCAAQVEVFNNHNLVYGWIPLQHSGNHWGGALSIPREIYVGTEGKLYIKKSPLLNKFSEVKVFEKNNFNEPTKINLKTDKTHINIKNQLSELTVRFEKSKVKLTIDQNELKIMHDEKVFSKTRVEDLTEINLEVIIHEDIIECFLNDKYSLAARIDSRLKDDHLILNEYRQMFKFIELLELE</sequence>
<dbReference type="STRING" id="35623.Aocu_01490"/>
<keyword evidence="3 6" id="KW-0378">Hydrolase</keyword>
<keyword evidence="7" id="KW-1185">Reference proteome</keyword>
<dbReference type="OrthoDB" id="9759709at2"/>
<dbReference type="GO" id="GO:0005975">
    <property type="term" value="P:carbohydrate metabolic process"/>
    <property type="evidence" value="ECO:0007669"/>
    <property type="project" value="InterPro"/>
</dbReference>
<evidence type="ECO:0000313" key="6">
    <source>
        <dbReference type="EMBL" id="CDR30222.1"/>
    </source>
</evidence>
<dbReference type="EMBL" id="LK028559">
    <property type="protein sequence ID" value="CDR30222.1"/>
    <property type="molecule type" value="Genomic_DNA"/>
</dbReference>
<dbReference type="GO" id="GO:0004564">
    <property type="term" value="F:beta-fructofuranosidase activity"/>
    <property type="evidence" value="ECO:0007669"/>
    <property type="project" value="UniProtKB-EC"/>
</dbReference>
<dbReference type="RefSeq" id="WP_045748800.1">
    <property type="nucleotide sequence ID" value="NZ_FUZK01000002.1"/>
</dbReference>
<dbReference type="KEGG" id="aoc:Aocu_01490"/>
<dbReference type="PATRIC" id="fig|35623.3.peg.149"/>
<accession>A0A061AH16</accession>
<protein>
    <recommendedName>
        <fullName evidence="2">beta-fructofuranosidase</fullName>
        <ecNumber evidence="2">3.2.1.26</ecNumber>
    </recommendedName>
</protein>
<dbReference type="Pfam" id="PF00251">
    <property type="entry name" value="Glyco_hydro_32N"/>
    <property type="match status" value="1"/>
</dbReference>
<reference evidence="7" key="1">
    <citation type="submission" date="2014-05" db="EMBL/GenBank/DDBJ databases">
        <authorList>
            <person name="Kube M."/>
        </authorList>
    </citation>
    <scope>NUCLEOTIDE SEQUENCE [LARGE SCALE GENOMIC DNA]</scope>
</reference>
<dbReference type="InterPro" id="IPR013148">
    <property type="entry name" value="Glyco_hydro_32_N"/>
</dbReference>
<dbReference type="PANTHER" id="PTHR43101:SF1">
    <property type="entry name" value="BETA-FRUCTOSIDASE"/>
    <property type="match status" value="1"/>
</dbReference>
<dbReference type="InParanoid" id="A0A061AH16"/>
<comment type="similarity">
    <text evidence="1">Belongs to the glycosyl hydrolase 32 family.</text>
</comment>
<dbReference type="EC" id="3.2.1.26" evidence="2"/>
<organism evidence="6 7">
    <name type="scientific">Acholeplasma oculi</name>
    <dbReference type="NCBI Taxonomy" id="35623"/>
    <lineage>
        <taxon>Bacteria</taxon>
        <taxon>Bacillati</taxon>
        <taxon>Mycoplasmatota</taxon>
        <taxon>Mollicutes</taxon>
        <taxon>Acholeplasmatales</taxon>
        <taxon>Acholeplasmataceae</taxon>
        <taxon>Acholeplasma</taxon>
    </lineage>
</organism>
<evidence type="ECO:0000259" key="5">
    <source>
        <dbReference type="Pfam" id="PF00251"/>
    </source>
</evidence>
<dbReference type="InterPro" id="IPR051214">
    <property type="entry name" value="GH32_Enzymes"/>
</dbReference>
<feature type="domain" description="Glycosyl hydrolase family 32 N-terminal" evidence="5">
    <location>
        <begin position="30"/>
        <end position="294"/>
    </location>
</feature>
<keyword evidence="4" id="KW-0326">Glycosidase</keyword>
<dbReference type="PANTHER" id="PTHR43101">
    <property type="entry name" value="BETA-FRUCTOSIDASE"/>
    <property type="match status" value="1"/>
</dbReference>
<dbReference type="InterPro" id="IPR023296">
    <property type="entry name" value="Glyco_hydro_beta-prop_sf"/>
</dbReference>
<dbReference type="HOGENOM" id="CLU_638774_0_0_14"/>
<evidence type="ECO:0000313" key="7">
    <source>
        <dbReference type="Proteomes" id="UP000032434"/>
    </source>
</evidence>
<evidence type="ECO:0000256" key="3">
    <source>
        <dbReference type="ARBA" id="ARBA00022801"/>
    </source>
</evidence>
<dbReference type="SMART" id="SM00640">
    <property type="entry name" value="Glyco_32"/>
    <property type="match status" value="1"/>
</dbReference>
<dbReference type="SUPFAM" id="SSF75005">
    <property type="entry name" value="Arabinanase/levansucrase/invertase"/>
    <property type="match status" value="1"/>
</dbReference>
<dbReference type="Proteomes" id="UP000032434">
    <property type="component" value="Chromosome 1"/>
</dbReference>
<name>A0A061AH16_9MOLU</name>
<dbReference type="Gene3D" id="2.115.10.20">
    <property type="entry name" value="Glycosyl hydrolase domain, family 43"/>
    <property type="match status" value="1"/>
</dbReference>
<gene>
    <name evidence="6" type="ORF">Aocu_01490</name>
</gene>